<comment type="caution">
    <text evidence="1">The sequence shown here is derived from an EMBL/GenBank/DDBJ whole genome shotgun (WGS) entry which is preliminary data.</text>
</comment>
<dbReference type="EMBL" id="JAGDYL010000019">
    <property type="protein sequence ID" value="MBO1805861.1"/>
    <property type="molecule type" value="Genomic_DNA"/>
</dbReference>
<evidence type="ECO:0000313" key="1">
    <source>
        <dbReference type="EMBL" id="MBO1805861.1"/>
    </source>
</evidence>
<protein>
    <submittedName>
        <fullName evidence="1">Uncharacterized protein</fullName>
    </submittedName>
</protein>
<dbReference type="RefSeq" id="WP_208046331.1">
    <property type="nucleotide sequence ID" value="NZ_JAGDYL010000019.1"/>
</dbReference>
<evidence type="ECO:0000313" key="2">
    <source>
        <dbReference type="Proteomes" id="UP000664398"/>
    </source>
</evidence>
<reference evidence="1" key="1">
    <citation type="submission" date="2021-03" db="EMBL/GenBank/DDBJ databases">
        <title>Leucobacter chromiisoli sp. nov., isolated from chromium-containing soil of chemical plant.</title>
        <authorList>
            <person name="Xu Z."/>
        </authorList>
    </citation>
    <scope>NUCLEOTIDE SEQUENCE</scope>
    <source>
        <strain evidence="1">A2</strain>
    </source>
</reference>
<organism evidence="1 2">
    <name type="scientific">Leucobacter ruminantium</name>
    <dbReference type="NCBI Taxonomy" id="1289170"/>
    <lineage>
        <taxon>Bacteria</taxon>
        <taxon>Bacillati</taxon>
        <taxon>Actinomycetota</taxon>
        <taxon>Actinomycetes</taxon>
        <taxon>Micrococcales</taxon>
        <taxon>Microbacteriaceae</taxon>
        <taxon>Leucobacter</taxon>
    </lineage>
</organism>
<accession>A0A939LXE5</accession>
<dbReference type="Proteomes" id="UP000664398">
    <property type="component" value="Unassembled WGS sequence"/>
</dbReference>
<dbReference type="AlphaFoldDB" id="A0A939LXE5"/>
<sequence>MSSVVRVHEELFVNVCEVCGRRGPETHHQELAAQNAAIHDTDFPHLQEPLFDLGTLA</sequence>
<proteinExistence type="predicted"/>
<gene>
    <name evidence="1" type="ORF">J4H91_11125</name>
</gene>
<name>A0A939LXE5_9MICO</name>
<keyword evidence="2" id="KW-1185">Reference proteome</keyword>